<dbReference type="Proteomes" id="UP000183461">
    <property type="component" value="Unassembled WGS sequence"/>
</dbReference>
<name>A0A1K1MGG4_RUMFL</name>
<dbReference type="EMBL" id="FPIP01000002">
    <property type="protein sequence ID" value="SFW22250.1"/>
    <property type="molecule type" value="Genomic_DNA"/>
</dbReference>
<reference evidence="1 2" key="1">
    <citation type="submission" date="2016-11" db="EMBL/GenBank/DDBJ databases">
        <authorList>
            <person name="Jaros S."/>
            <person name="Januszkiewicz K."/>
            <person name="Wedrychowicz H."/>
        </authorList>
    </citation>
    <scope>NUCLEOTIDE SEQUENCE [LARGE SCALE GENOMIC DNA]</scope>
    <source>
        <strain evidence="1 2">YL228</strain>
    </source>
</reference>
<dbReference type="RefSeq" id="WP_072299552.1">
    <property type="nucleotide sequence ID" value="NZ_FPIP01000002.1"/>
</dbReference>
<protein>
    <submittedName>
        <fullName evidence="1">Uncharacterized protein</fullName>
    </submittedName>
</protein>
<evidence type="ECO:0000313" key="1">
    <source>
        <dbReference type="EMBL" id="SFW22250.1"/>
    </source>
</evidence>
<organism evidence="1 2">
    <name type="scientific">Ruminococcus flavefaciens</name>
    <dbReference type="NCBI Taxonomy" id="1265"/>
    <lineage>
        <taxon>Bacteria</taxon>
        <taxon>Bacillati</taxon>
        <taxon>Bacillota</taxon>
        <taxon>Clostridia</taxon>
        <taxon>Eubacteriales</taxon>
        <taxon>Oscillospiraceae</taxon>
        <taxon>Ruminococcus</taxon>
    </lineage>
</organism>
<sequence length="263" mass="30913">MDKKLRDELLEMFPWVDHTRDINSFDDIYQTVKASPGPYGDMAPRNLAGSGLPEVAGKKEEMFQRITNSLMECLNKYCTDQNTFDAWHKETCLWLTDALECLCKKGIIVKPGKAQKLINMSLKHIFCFDSAEEAALNGTFQFCHVPVDKYLLSWYYREVKGMGTLPDDKLKWGHFEYEEYYRIQLEIRNYLADKKRNLDYIDGKGNPLTPFESEFYVWNEEKLIRTADAFINELNWNNSTKWMKCGTLRNQFKTIFAKIEKKQ</sequence>
<proteinExistence type="predicted"/>
<evidence type="ECO:0000313" key="2">
    <source>
        <dbReference type="Proteomes" id="UP000183461"/>
    </source>
</evidence>
<accession>A0A1K1MGG4</accession>
<gene>
    <name evidence="1" type="ORF">SAMN02910280_1187</name>
</gene>
<dbReference type="AlphaFoldDB" id="A0A1K1MGG4"/>